<dbReference type="InterPro" id="IPR051319">
    <property type="entry name" value="Oligoribo/pAp-PDE_c-di-AMP_PDE"/>
</dbReference>
<evidence type="ECO:0000313" key="4">
    <source>
        <dbReference type="Proteomes" id="UP000049855"/>
    </source>
</evidence>
<dbReference type="InterPro" id="IPR038763">
    <property type="entry name" value="DHH_sf"/>
</dbReference>
<sequence>MEVSIKHSAKLLSQANHIVLTAHIHPDGDALGSMLALYASLSAQGKNVRMLLDDEVPRAFRFLADWKKIEQPQSAMPETDLLVVLDSSDLERIGKVKDVVTAPILNIDHHISNLKFAEYWYIDSQVAATGELIFKLLKEMNAAITSGMATALFMAIATDCGFFRFANTSAETLKLASELVALGAKPHTISEYLDAKPLAVIKALPKVLETLEIIEGGQNGKIAVLTLSQEILADFKDDTEGFINYPRNIEGIEIAIMFKEADTHSVRVSLRSKMVDVSQLALAFGGGGHARAAGCTVTETLGRAKTLIIDAAKQLLVTGLGVDDAKRDN</sequence>
<evidence type="ECO:0000313" key="3">
    <source>
        <dbReference type="EMBL" id="CQR71536.1"/>
    </source>
</evidence>
<proteinExistence type="predicted"/>
<keyword evidence="4" id="KW-1185">Reference proteome</keyword>
<dbReference type="Pfam" id="PF02272">
    <property type="entry name" value="DHHA1"/>
    <property type="match status" value="1"/>
</dbReference>
<evidence type="ECO:0000259" key="1">
    <source>
        <dbReference type="Pfam" id="PF01368"/>
    </source>
</evidence>
<dbReference type="PANTHER" id="PTHR47618:SF1">
    <property type="entry name" value="BIFUNCTIONAL OLIGORIBONUCLEASE AND PAP PHOSPHATASE NRNA"/>
    <property type="match status" value="1"/>
</dbReference>
<dbReference type="InterPro" id="IPR001667">
    <property type="entry name" value="DDH_dom"/>
</dbReference>
<dbReference type="Proteomes" id="UP000049855">
    <property type="component" value="Unassembled WGS sequence"/>
</dbReference>
<dbReference type="Gene3D" id="3.90.1640.10">
    <property type="entry name" value="inorganic pyrophosphatase (n-terminal core)"/>
    <property type="match status" value="1"/>
</dbReference>
<feature type="domain" description="DDH" evidence="1">
    <location>
        <begin position="18"/>
        <end position="156"/>
    </location>
</feature>
<protein>
    <submittedName>
        <fullName evidence="3">FIG146085: 3'-to-5' oligoribonuclease A, Bacillus type</fullName>
    </submittedName>
</protein>
<feature type="domain" description="DHHA1" evidence="2">
    <location>
        <begin position="237"/>
        <end position="316"/>
    </location>
</feature>
<accession>A0A0U1KW26</accession>
<dbReference type="PANTHER" id="PTHR47618">
    <property type="entry name" value="BIFUNCTIONAL OLIGORIBONUCLEASE AND PAP PHOSPHATASE NRNA"/>
    <property type="match status" value="1"/>
</dbReference>
<reference evidence="4" key="1">
    <citation type="submission" date="2015-03" db="EMBL/GenBank/DDBJ databases">
        <authorList>
            <person name="Nijsse Bart"/>
        </authorList>
    </citation>
    <scope>NUCLEOTIDE SEQUENCE [LARGE SCALE GENOMIC DNA]</scope>
</reference>
<evidence type="ECO:0000259" key="2">
    <source>
        <dbReference type="Pfam" id="PF02272"/>
    </source>
</evidence>
<dbReference type="Pfam" id="PF01368">
    <property type="entry name" value="DHH"/>
    <property type="match status" value="1"/>
</dbReference>
<dbReference type="InterPro" id="IPR003156">
    <property type="entry name" value="DHHA1_dom"/>
</dbReference>
<dbReference type="RefSeq" id="WP_021167631.1">
    <property type="nucleotide sequence ID" value="NZ_CTRP01000004.1"/>
</dbReference>
<dbReference type="EMBL" id="CTRP01000004">
    <property type="protein sequence ID" value="CQR71536.1"/>
    <property type="molecule type" value="Genomic_DNA"/>
</dbReference>
<name>A0A0U1KW26_9FIRM</name>
<dbReference type="AlphaFoldDB" id="A0A0U1KW26"/>
<dbReference type="SUPFAM" id="SSF64182">
    <property type="entry name" value="DHH phosphoesterases"/>
    <property type="match status" value="1"/>
</dbReference>
<dbReference type="GO" id="GO:0003676">
    <property type="term" value="F:nucleic acid binding"/>
    <property type="evidence" value="ECO:0007669"/>
    <property type="project" value="InterPro"/>
</dbReference>
<organism evidence="3 4">
    <name type="scientific">Sporomusa ovata</name>
    <dbReference type="NCBI Taxonomy" id="2378"/>
    <lineage>
        <taxon>Bacteria</taxon>
        <taxon>Bacillati</taxon>
        <taxon>Bacillota</taxon>
        <taxon>Negativicutes</taxon>
        <taxon>Selenomonadales</taxon>
        <taxon>Sporomusaceae</taxon>
        <taxon>Sporomusa</taxon>
    </lineage>
</organism>
<gene>
    <name evidence="3" type="ORF">SpAn4DRAFT_4041</name>
</gene>
<dbReference type="Gene3D" id="3.10.310.30">
    <property type="match status" value="1"/>
</dbReference>